<evidence type="ECO:0000259" key="1">
    <source>
        <dbReference type="SMART" id="SM00731"/>
    </source>
</evidence>
<dbReference type="RefSeq" id="WP_089073621.1">
    <property type="nucleotide sequence ID" value="NZ_CBCSAM010000001.1"/>
</dbReference>
<dbReference type="SMART" id="SM00731">
    <property type="entry name" value="SprT"/>
    <property type="match status" value="1"/>
</dbReference>
<dbReference type="GO" id="GO:0006950">
    <property type="term" value="P:response to stress"/>
    <property type="evidence" value="ECO:0007669"/>
    <property type="project" value="UniProtKB-ARBA"/>
</dbReference>
<keyword evidence="3" id="KW-1185">Reference proteome</keyword>
<dbReference type="Gene3D" id="3.30.2010.10">
    <property type="entry name" value="Metalloproteases ('zincins'), catalytic domain"/>
    <property type="match status" value="1"/>
</dbReference>
<evidence type="ECO:0000313" key="3">
    <source>
        <dbReference type="Proteomes" id="UP000242175"/>
    </source>
</evidence>
<accession>A0A220VFJ7</accession>
<dbReference type="PANTHER" id="PTHR38773">
    <property type="entry name" value="PROTEIN SPRT"/>
    <property type="match status" value="1"/>
</dbReference>
<dbReference type="AlphaFoldDB" id="A0A220VFJ7"/>
<evidence type="ECO:0000313" key="2">
    <source>
        <dbReference type="EMBL" id="ASK78713.1"/>
    </source>
</evidence>
<proteinExistence type="predicted"/>
<feature type="domain" description="SprT-like" evidence="1">
    <location>
        <begin position="30"/>
        <end position="183"/>
    </location>
</feature>
<dbReference type="OrthoDB" id="267364at2"/>
<dbReference type="PANTHER" id="PTHR38773:SF1">
    <property type="entry name" value="PROTEIN SPRT"/>
    <property type="match status" value="1"/>
</dbReference>
<sequence length="184" mass="21780">MPTNVSNNDTMEKFHQECILLETFMVDIINEIKVKVCIFFPNFTKDINSLNYRFNSRMRTTAGRAYFKQNLIELNLRLFLNLSDLEKKEVVIHEISHLISFQYFHHTAHGKPFREVLKKLGAKNLSAFHSYNVQHLKNKTKLFKYSCGCVSSENNTIGKIRYNRIKKGYKYRCKKCNFIIKLIK</sequence>
<organism evidence="2 3">
    <name type="scientific">Paraphotobacterium marinum</name>
    <dbReference type="NCBI Taxonomy" id="1755811"/>
    <lineage>
        <taxon>Bacteria</taxon>
        <taxon>Pseudomonadati</taxon>
        <taxon>Pseudomonadota</taxon>
        <taxon>Gammaproteobacteria</taxon>
        <taxon>Vibrionales</taxon>
        <taxon>Vibrionaceae</taxon>
        <taxon>Paraphotobacterium</taxon>
    </lineage>
</organism>
<dbReference type="EMBL" id="CP022355">
    <property type="protein sequence ID" value="ASK78713.1"/>
    <property type="molecule type" value="Genomic_DNA"/>
</dbReference>
<name>A0A220VFJ7_9GAMM</name>
<dbReference type="InterPro" id="IPR006640">
    <property type="entry name" value="SprT-like_domain"/>
</dbReference>
<dbReference type="Proteomes" id="UP000242175">
    <property type="component" value="Chromosome large"/>
</dbReference>
<protein>
    <recommendedName>
        <fullName evidence="1">SprT-like domain-containing protein</fullName>
    </recommendedName>
</protein>
<dbReference type="Pfam" id="PF10263">
    <property type="entry name" value="SprT-like"/>
    <property type="match status" value="1"/>
</dbReference>
<gene>
    <name evidence="2" type="ORF">CF386_06735</name>
</gene>
<dbReference type="KEGG" id="pmai:CF386_06735"/>
<reference evidence="2 3" key="1">
    <citation type="journal article" date="2016" name="Int. J. Syst. Evol. Microbiol.">
        <title>Paraphotobacterium marinum gen. nov., sp. nov., a member of the family Vibrionaceae, isolated from surface seawater.</title>
        <authorList>
            <person name="Huang Z."/>
            <person name="Dong C."/>
            <person name="Shao Z."/>
        </authorList>
    </citation>
    <scope>NUCLEOTIDE SEQUENCE [LARGE SCALE GENOMIC DNA]</scope>
    <source>
        <strain evidence="2 3">NSCS20N07D</strain>
    </source>
</reference>